<dbReference type="Proteomes" id="UP000886674">
    <property type="component" value="Unassembled WGS sequence"/>
</dbReference>
<dbReference type="EMBL" id="JAEPCR010000027">
    <property type="protein sequence ID" value="MCG7977943.1"/>
    <property type="molecule type" value="Genomic_DNA"/>
</dbReference>
<accession>A0A9E4NIK3</accession>
<gene>
    <name evidence="1" type="ORF">JAY77_07330</name>
</gene>
<comment type="caution">
    <text evidence="1">The sequence shown here is derived from an EMBL/GenBank/DDBJ whole genome shotgun (WGS) entry which is preliminary data.</text>
</comment>
<reference evidence="1" key="1">
    <citation type="journal article" date="2021" name="Proc. Natl. Acad. Sci. U.S.A.">
        <title>Global biogeography of chemosynthetic symbionts reveals both localized and globally distributed symbiont groups. .</title>
        <authorList>
            <person name="Osvatic J.T."/>
            <person name="Wilkins L.G.E."/>
            <person name="Leibrecht L."/>
            <person name="Leray M."/>
            <person name="Zauner S."/>
            <person name="Polzin J."/>
            <person name="Camacho Y."/>
            <person name="Gros O."/>
            <person name="van Gils J.A."/>
            <person name="Eisen J.A."/>
            <person name="Petersen J.M."/>
            <person name="Yuen B."/>
        </authorList>
    </citation>
    <scope>NUCLEOTIDE SEQUENCE</scope>
    <source>
        <strain evidence="1">MAGclacostrist055</strain>
    </source>
</reference>
<evidence type="ECO:0000313" key="2">
    <source>
        <dbReference type="Proteomes" id="UP000886674"/>
    </source>
</evidence>
<evidence type="ECO:0000313" key="1">
    <source>
        <dbReference type="EMBL" id="MCG7977943.1"/>
    </source>
</evidence>
<name>A0A9E4NIK3_9GAMM</name>
<organism evidence="1 2">
    <name type="scientific">Candidatus Thiodiazotropha taylori</name>
    <dbReference type="NCBI Taxonomy" id="2792791"/>
    <lineage>
        <taxon>Bacteria</taxon>
        <taxon>Pseudomonadati</taxon>
        <taxon>Pseudomonadota</taxon>
        <taxon>Gammaproteobacteria</taxon>
        <taxon>Chromatiales</taxon>
        <taxon>Sedimenticolaceae</taxon>
        <taxon>Candidatus Thiodiazotropha</taxon>
    </lineage>
</organism>
<protein>
    <submittedName>
        <fullName evidence="1">Uncharacterized protein</fullName>
    </submittedName>
</protein>
<dbReference type="AlphaFoldDB" id="A0A9E4NIK3"/>
<proteinExistence type="predicted"/>
<sequence length="71" mass="8469">MDIVLRSPHRTTDKQRALPTLAHRWLRRMVRSCRKPVIPSKPKGVYIPDRLWRRQSALYMCLQESRSKAEP</sequence>